<dbReference type="EMBL" id="CP016076">
    <property type="protein sequence ID" value="APU16749.1"/>
    <property type="molecule type" value="Genomic_DNA"/>
</dbReference>
<organism evidence="2 3">
    <name type="scientific">Actinoalloteichus fjordicus</name>
    <dbReference type="NCBI Taxonomy" id="1612552"/>
    <lineage>
        <taxon>Bacteria</taxon>
        <taxon>Bacillati</taxon>
        <taxon>Actinomycetota</taxon>
        <taxon>Actinomycetes</taxon>
        <taxon>Pseudonocardiales</taxon>
        <taxon>Pseudonocardiaceae</taxon>
        <taxon>Actinoalloteichus</taxon>
    </lineage>
</organism>
<feature type="compositionally biased region" description="Basic residues" evidence="1">
    <location>
        <begin position="82"/>
        <end position="94"/>
    </location>
</feature>
<feature type="region of interest" description="Disordered" evidence="1">
    <location>
        <begin position="1"/>
        <end position="36"/>
    </location>
</feature>
<protein>
    <recommendedName>
        <fullName evidence="4">Asp23/Gls24 family envelope stress response protein</fullName>
    </recommendedName>
</protein>
<dbReference type="AlphaFoldDB" id="A0AAC9LH26"/>
<feature type="compositionally biased region" description="Basic and acidic residues" evidence="1">
    <location>
        <begin position="8"/>
        <end position="26"/>
    </location>
</feature>
<reference evidence="3" key="1">
    <citation type="submission" date="2016-06" db="EMBL/GenBank/DDBJ databases">
        <title>Complete genome sequence of Actinoalloteichus fjordicus DSM 46855 (=ADI127-17), type strain of the new species Actinoalloteichus fjordicus.</title>
        <authorList>
            <person name="Ruckert C."/>
            <person name="Nouioui I."/>
            <person name="Willmese J."/>
            <person name="van Wezel G."/>
            <person name="Klenk H.-P."/>
            <person name="Kalinowski J."/>
            <person name="Zotchev S.B."/>
        </authorList>
    </citation>
    <scope>NUCLEOTIDE SEQUENCE [LARGE SCALE GENOMIC DNA]</scope>
    <source>
        <strain evidence="3">ADI127-7</strain>
    </source>
</reference>
<evidence type="ECO:0000313" key="2">
    <source>
        <dbReference type="EMBL" id="APU16749.1"/>
    </source>
</evidence>
<gene>
    <name evidence="2" type="ORF">UA74_23655</name>
</gene>
<accession>A0AAC9LH26</accession>
<proteinExistence type="predicted"/>
<name>A0AAC9LH26_9PSEU</name>
<evidence type="ECO:0008006" key="4">
    <source>
        <dbReference type="Google" id="ProtNLM"/>
    </source>
</evidence>
<evidence type="ECO:0000256" key="1">
    <source>
        <dbReference type="SAM" id="MobiDB-lite"/>
    </source>
</evidence>
<evidence type="ECO:0000313" key="3">
    <source>
        <dbReference type="Proteomes" id="UP000185511"/>
    </source>
</evidence>
<dbReference type="KEGG" id="acad:UA74_23655"/>
<dbReference type="Proteomes" id="UP000185511">
    <property type="component" value="Chromosome"/>
</dbReference>
<feature type="compositionally biased region" description="Basic residues" evidence="1">
    <location>
        <begin position="66"/>
        <end position="75"/>
    </location>
</feature>
<keyword evidence="3" id="KW-1185">Reference proteome</keyword>
<dbReference type="RefSeq" id="WP_075765511.1">
    <property type="nucleotide sequence ID" value="NZ_CP016076.1"/>
</dbReference>
<feature type="region of interest" description="Disordered" evidence="1">
    <location>
        <begin position="59"/>
        <end position="108"/>
    </location>
</feature>
<sequence length="168" mass="18257">MSTVASRGDGRPVRHPVHRDAGRDDTGSAGLPGDRGALTIAPVVFRKLVRHAAEEIPEVLPDRHGSRGVRVRHHGGPAAGSRGRRGGRRDRRRTAAPSRGGDGPRTEAADAVRVRLSLALRYPCSIRETAWRIRERVIAEVGRLTGTPVHSVDIIVHGLRGRTVPRVR</sequence>